<evidence type="ECO:0000256" key="1">
    <source>
        <dbReference type="SAM" id="SignalP"/>
    </source>
</evidence>
<proteinExistence type="predicted"/>
<evidence type="ECO:0000259" key="2">
    <source>
        <dbReference type="Pfam" id="PF18329"/>
    </source>
</evidence>
<evidence type="ECO:0000313" key="3">
    <source>
        <dbReference type="EMBL" id="MBM6673419.1"/>
    </source>
</evidence>
<feature type="chain" id="PRO_5036761295" description="Surface glycan-binding protein B xyloglucan binding domain-containing protein" evidence="1">
    <location>
        <begin position="22"/>
        <end position="462"/>
    </location>
</feature>
<reference evidence="3" key="1">
    <citation type="submission" date="2020-08" db="EMBL/GenBank/DDBJ databases">
        <authorList>
            <person name="Cejkova D."/>
            <person name="Kubasova T."/>
            <person name="Jahodarova E."/>
            <person name="Rychlik I."/>
        </authorList>
    </citation>
    <scope>NUCLEOTIDE SEQUENCE</scope>
    <source>
        <strain evidence="3">An824</strain>
    </source>
</reference>
<dbReference type="Gene3D" id="2.60.40.10">
    <property type="entry name" value="Immunoglobulins"/>
    <property type="match status" value="2"/>
</dbReference>
<dbReference type="AlphaFoldDB" id="A0A939B5I3"/>
<protein>
    <recommendedName>
        <fullName evidence="2">Surface glycan-binding protein B xyloglucan binding domain-containing protein</fullName>
    </recommendedName>
</protein>
<gene>
    <name evidence="3" type="ORF">H6A34_05975</name>
</gene>
<dbReference type="EMBL" id="JACJJG010000021">
    <property type="protein sequence ID" value="MBM6673419.1"/>
    <property type="molecule type" value="Genomic_DNA"/>
</dbReference>
<dbReference type="InterPro" id="IPR013783">
    <property type="entry name" value="Ig-like_fold"/>
</dbReference>
<evidence type="ECO:0000313" key="4">
    <source>
        <dbReference type="Proteomes" id="UP000706891"/>
    </source>
</evidence>
<dbReference type="InterPro" id="IPR040475">
    <property type="entry name" value="SGBP_B_XBD"/>
</dbReference>
<feature type="domain" description="Surface glycan-binding protein B xyloglucan binding" evidence="2">
    <location>
        <begin position="217"/>
        <end position="448"/>
    </location>
</feature>
<dbReference type="Proteomes" id="UP000706891">
    <property type="component" value="Unassembled WGS sequence"/>
</dbReference>
<dbReference type="Pfam" id="PF18329">
    <property type="entry name" value="SGBP_B_XBD"/>
    <property type="match status" value="1"/>
</dbReference>
<organism evidence="3 4">
    <name type="scientific">Marseilla massiliensis</name>
    <dbReference type="NCBI Taxonomy" id="1841864"/>
    <lineage>
        <taxon>Bacteria</taxon>
        <taxon>Pseudomonadati</taxon>
        <taxon>Bacteroidota</taxon>
        <taxon>Bacteroidia</taxon>
        <taxon>Bacteroidales</taxon>
        <taxon>Prevotellaceae</taxon>
        <taxon>Marseilla</taxon>
    </lineage>
</organism>
<keyword evidence="1" id="KW-0732">Signal</keyword>
<dbReference type="GO" id="GO:0030247">
    <property type="term" value="F:polysaccharide binding"/>
    <property type="evidence" value="ECO:0007669"/>
    <property type="project" value="InterPro"/>
</dbReference>
<feature type="signal peptide" evidence="1">
    <location>
        <begin position="1"/>
        <end position="21"/>
    </location>
</feature>
<dbReference type="RefSeq" id="WP_205104133.1">
    <property type="nucleotide sequence ID" value="NZ_JACJJG010000021.1"/>
</dbReference>
<accession>A0A939B5I3</accession>
<dbReference type="PROSITE" id="PS51257">
    <property type="entry name" value="PROKAR_LIPOPROTEIN"/>
    <property type="match status" value="1"/>
</dbReference>
<name>A0A939B5I3_9BACT</name>
<keyword evidence="4" id="KW-1185">Reference proteome</keyword>
<reference evidence="3" key="2">
    <citation type="journal article" date="2021" name="Sci. Rep.">
        <title>The distribution of antibiotic resistance genes in chicken gut microbiota commensals.</title>
        <authorList>
            <person name="Juricova H."/>
            <person name="Matiasovicova J."/>
            <person name="Kubasova T."/>
            <person name="Cejkova D."/>
            <person name="Rychlik I."/>
        </authorList>
    </citation>
    <scope>NUCLEOTIDE SEQUENCE</scope>
    <source>
        <strain evidence="3">An824</strain>
    </source>
</reference>
<comment type="caution">
    <text evidence="3">The sequence shown here is derived from an EMBL/GenBank/DDBJ whole genome shotgun (WGS) entry which is preliminary data.</text>
</comment>
<sequence>MKSLKHIWLFCLTLATLGLVSCNDDDEASSSSPITVTQIYLEDADSDVPDRPVDFARLGQTIRIEGSGFAGLRELYINGFETYFNVAYVTNTNIIVSIDTDTPVSEADPEQRNTIRFVKGGTEYTYPFTIRAASPIITSIDNTLPMPGETVVVRGENLQETSLVTLPDGSKITDITNAPKDEDGEWFSFVMPREVSTYGAITVTCANGTAVSPEYFNNRTCMILDFDGTGTLGYWGTEGEGSQIGETDLVDDPLKTGRGTVLQIVPQRMLDAGGVAAMKSRATEVWTNGDDLDDWNWMTDEISDTTLLTDVALQFDIYVPDAWGGTGQIEVCLFNNFNFGGYNSDDASDGAQCAFYIPWIVDNENVPFHTTGWQTVTIPFSEFRKYAAEIEAGDSPTFREVIDERNAATYKNFGMGFVNTDITLGDGTEFKSSVFTGRIYIDNWRIVPCASEIISDFPDEEE</sequence>